<evidence type="ECO:0000313" key="3">
    <source>
        <dbReference type="EMBL" id="MDI2098601.1"/>
    </source>
</evidence>
<dbReference type="PROSITE" id="PS00061">
    <property type="entry name" value="ADH_SHORT"/>
    <property type="match status" value="1"/>
</dbReference>
<dbReference type="FunFam" id="3.40.50.720:FF:000084">
    <property type="entry name" value="Short-chain dehydrogenase reductase"/>
    <property type="match status" value="1"/>
</dbReference>
<accession>A0AAW6T442</accession>
<name>A0AAW6T442_9MICO</name>
<dbReference type="PANTHER" id="PTHR42879">
    <property type="entry name" value="3-OXOACYL-(ACYL-CARRIER-PROTEIN) REDUCTASE"/>
    <property type="match status" value="1"/>
</dbReference>
<dbReference type="AlphaFoldDB" id="A0AAW6T442"/>
<dbReference type="NCBIfam" id="NF005559">
    <property type="entry name" value="PRK07231.1"/>
    <property type="match status" value="1"/>
</dbReference>
<reference evidence="3 4" key="1">
    <citation type="submission" date="2023-04" db="EMBL/GenBank/DDBJ databases">
        <title>Klugiella caeni sp. nov. isolated from the sludge of biochemical tank.</title>
        <authorList>
            <person name="Geng K."/>
        </authorList>
    </citation>
    <scope>NUCLEOTIDE SEQUENCE [LARGE SCALE GENOMIC DNA]</scope>
    <source>
        <strain evidence="3 4">YN-L-19</strain>
    </source>
</reference>
<comment type="similarity">
    <text evidence="1">Belongs to the short-chain dehydrogenases/reductases (SDR) family.</text>
</comment>
<dbReference type="RefSeq" id="WP_281488385.1">
    <property type="nucleotide sequence ID" value="NZ_CP159582.1"/>
</dbReference>
<protein>
    <submittedName>
        <fullName evidence="3">Glucose 1-dehydrogenase</fullName>
        <ecNumber evidence="3">1.1.1.47</ecNumber>
    </submittedName>
</protein>
<keyword evidence="2 3" id="KW-0560">Oxidoreductase</keyword>
<organism evidence="3 4">
    <name type="scientific">Ruicaihuangia caeni</name>
    <dbReference type="NCBI Taxonomy" id="3042517"/>
    <lineage>
        <taxon>Bacteria</taxon>
        <taxon>Bacillati</taxon>
        <taxon>Actinomycetota</taxon>
        <taxon>Actinomycetes</taxon>
        <taxon>Micrococcales</taxon>
        <taxon>Microbacteriaceae</taxon>
        <taxon>Ruicaihuangia</taxon>
    </lineage>
</organism>
<dbReference type="PANTHER" id="PTHR42879:SF2">
    <property type="entry name" value="3-OXOACYL-[ACYL-CARRIER-PROTEIN] REDUCTASE FABG"/>
    <property type="match status" value="1"/>
</dbReference>
<evidence type="ECO:0000256" key="2">
    <source>
        <dbReference type="ARBA" id="ARBA00023002"/>
    </source>
</evidence>
<evidence type="ECO:0000256" key="1">
    <source>
        <dbReference type="ARBA" id="ARBA00006484"/>
    </source>
</evidence>
<gene>
    <name evidence="3" type="ORF">QF206_06440</name>
</gene>
<evidence type="ECO:0000313" key="4">
    <source>
        <dbReference type="Proteomes" id="UP001321506"/>
    </source>
</evidence>
<keyword evidence="4" id="KW-1185">Reference proteome</keyword>
<proteinExistence type="inferred from homology"/>
<dbReference type="InterPro" id="IPR002347">
    <property type="entry name" value="SDR_fam"/>
</dbReference>
<dbReference type="PRINTS" id="PR00081">
    <property type="entry name" value="GDHRDH"/>
</dbReference>
<dbReference type="Proteomes" id="UP001321506">
    <property type="component" value="Unassembled WGS sequence"/>
</dbReference>
<dbReference type="PRINTS" id="PR00080">
    <property type="entry name" value="SDRFAMILY"/>
</dbReference>
<dbReference type="EC" id="1.1.1.47" evidence="3"/>
<sequence length="247" mass="25877">MGNAEQAAQRVAIVTGAAQGIGAAIARRIAKDGVTVVVADINIDKANEVAASIGGYAHKVDVSNEQSVKELVDAVMEKYGRVDILVNDAALVPQVAWEDITFDEWRRVMAVNMDGLFLMTKAVSNQMQEAGYGRIVNIASNTFVAGTPNCAHYVATKGASIGFTRALAGELGKYGITINAIAPGLTASEGVMAGPHASGFDYVVPMQAFNRKGQPDDIAPAVAFLVSEEAGWVTGQTLVVDGGHTRN</sequence>
<comment type="caution">
    <text evidence="3">The sequence shown here is derived from an EMBL/GenBank/DDBJ whole genome shotgun (WGS) entry which is preliminary data.</text>
</comment>
<dbReference type="InterPro" id="IPR050259">
    <property type="entry name" value="SDR"/>
</dbReference>
<dbReference type="InterPro" id="IPR036291">
    <property type="entry name" value="NAD(P)-bd_dom_sf"/>
</dbReference>
<dbReference type="SUPFAM" id="SSF51735">
    <property type="entry name" value="NAD(P)-binding Rossmann-fold domains"/>
    <property type="match status" value="1"/>
</dbReference>
<dbReference type="GO" id="GO:0032787">
    <property type="term" value="P:monocarboxylic acid metabolic process"/>
    <property type="evidence" value="ECO:0007669"/>
    <property type="project" value="UniProtKB-ARBA"/>
</dbReference>
<dbReference type="InterPro" id="IPR020904">
    <property type="entry name" value="Sc_DH/Rdtase_CS"/>
</dbReference>
<dbReference type="GO" id="GO:0047936">
    <property type="term" value="F:glucose 1-dehydrogenase [NAD(P)+] activity"/>
    <property type="evidence" value="ECO:0007669"/>
    <property type="project" value="UniProtKB-EC"/>
</dbReference>
<dbReference type="Gene3D" id="3.40.50.720">
    <property type="entry name" value="NAD(P)-binding Rossmann-like Domain"/>
    <property type="match status" value="1"/>
</dbReference>
<dbReference type="EMBL" id="JASATX010000002">
    <property type="protein sequence ID" value="MDI2098601.1"/>
    <property type="molecule type" value="Genomic_DNA"/>
</dbReference>
<dbReference type="Pfam" id="PF13561">
    <property type="entry name" value="adh_short_C2"/>
    <property type="match status" value="1"/>
</dbReference>